<dbReference type="PROSITE" id="PS50894">
    <property type="entry name" value="HPT"/>
    <property type="match status" value="1"/>
</dbReference>
<name>A0A090X6P7_9FLAO</name>
<dbReference type="AlphaFoldDB" id="A0A090X6P7"/>
<organism evidence="3 4">
    <name type="scientific">Algibacter lectus</name>
    <dbReference type="NCBI Taxonomy" id="221126"/>
    <lineage>
        <taxon>Bacteria</taxon>
        <taxon>Pseudomonadati</taxon>
        <taxon>Bacteroidota</taxon>
        <taxon>Flavobacteriia</taxon>
        <taxon>Flavobacteriales</taxon>
        <taxon>Flavobacteriaceae</taxon>
        <taxon>Algibacter</taxon>
    </lineage>
</organism>
<dbReference type="EMBL" id="BBNU01000017">
    <property type="protein sequence ID" value="GAL81652.1"/>
    <property type="molecule type" value="Genomic_DNA"/>
</dbReference>
<sequence>MEQHYKLFRVRELADNDESFIAALAEAFLEEVPEDAERLKKAVADKNYQEAYQAAHKMKPTIDLFELGVLDTLIEVQDWGGKFTKKELDVTGQLNTVITAVDSAVAEIKADFNL</sequence>
<dbReference type="Proteomes" id="UP000029643">
    <property type="component" value="Unassembled WGS sequence"/>
</dbReference>
<keyword evidence="1" id="KW-0597">Phosphoprotein</keyword>
<dbReference type="InterPro" id="IPR036641">
    <property type="entry name" value="HPT_dom_sf"/>
</dbReference>
<evidence type="ECO:0000259" key="2">
    <source>
        <dbReference type="PROSITE" id="PS50894"/>
    </source>
</evidence>
<evidence type="ECO:0000256" key="1">
    <source>
        <dbReference type="PROSITE-ProRule" id="PRU00110"/>
    </source>
</evidence>
<proteinExistence type="predicted"/>
<dbReference type="Gene3D" id="1.20.120.160">
    <property type="entry name" value="HPT domain"/>
    <property type="match status" value="1"/>
</dbReference>
<dbReference type="STRING" id="221126.SAMN04489722_11487"/>
<comment type="caution">
    <text evidence="3">The sequence shown here is derived from an EMBL/GenBank/DDBJ whole genome shotgun (WGS) entry which is preliminary data.</text>
</comment>
<evidence type="ECO:0000313" key="4">
    <source>
        <dbReference type="Proteomes" id="UP000029643"/>
    </source>
</evidence>
<dbReference type="RefSeq" id="WP_042500016.1">
    <property type="nucleotide sequence ID" value="NZ_BBNU01000017.1"/>
</dbReference>
<accession>A0A090X6P7</accession>
<dbReference type="GO" id="GO:0000160">
    <property type="term" value="P:phosphorelay signal transduction system"/>
    <property type="evidence" value="ECO:0007669"/>
    <property type="project" value="InterPro"/>
</dbReference>
<protein>
    <recommendedName>
        <fullName evidence="2">HPt domain-containing protein</fullName>
    </recommendedName>
</protein>
<dbReference type="GO" id="GO:0004672">
    <property type="term" value="F:protein kinase activity"/>
    <property type="evidence" value="ECO:0007669"/>
    <property type="project" value="UniProtKB-ARBA"/>
</dbReference>
<dbReference type="InterPro" id="IPR008207">
    <property type="entry name" value="Sig_transdc_His_kin_Hpt_dom"/>
</dbReference>
<reference evidence="3 4" key="1">
    <citation type="journal article" date="2014" name="Genome Announc.">
        <title>Draft Genome Sequences of Marine Flavobacterium Algibacter lectus Strains SS8 and NR4.</title>
        <authorList>
            <person name="Takatani N."/>
            <person name="Nakanishi M."/>
            <person name="Meirelles P."/>
            <person name="Mino S."/>
            <person name="Suda W."/>
            <person name="Oshima K."/>
            <person name="Hattori M."/>
            <person name="Ohkuma M."/>
            <person name="Hosokawa M."/>
            <person name="Miyashita K."/>
            <person name="Thompson F.L."/>
            <person name="Niwa A."/>
            <person name="Sawabe T."/>
            <person name="Sawabe T."/>
        </authorList>
    </citation>
    <scope>NUCLEOTIDE SEQUENCE [LARGE SCALE GENOMIC DNA]</scope>
    <source>
        <strain evidence="4">JCM19274</strain>
    </source>
</reference>
<feature type="domain" description="HPt" evidence="2">
    <location>
        <begin position="17"/>
        <end position="114"/>
    </location>
</feature>
<dbReference type="SUPFAM" id="SSF47226">
    <property type="entry name" value="Histidine-containing phosphotransfer domain, HPT domain"/>
    <property type="match status" value="1"/>
</dbReference>
<gene>
    <name evidence="3" type="ORF">JCM19274_497</name>
</gene>
<evidence type="ECO:0000313" key="3">
    <source>
        <dbReference type="EMBL" id="GAL81652.1"/>
    </source>
</evidence>
<feature type="modified residue" description="Phosphohistidine" evidence="1">
    <location>
        <position position="56"/>
    </location>
</feature>